<dbReference type="EMBL" id="JANUGP010000003">
    <property type="protein sequence ID" value="MCS0600836.1"/>
    <property type="molecule type" value="Genomic_DNA"/>
</dbReference>
<accession>A0ABT2AX54</accession>
<feature type="signal peptide" evidence="1">
    <location>
        <begin position="1"/>
        <end position="27"/>
    </location>
</feature>
<evidence type="ECO:0000313" key="2">
    <source>
        <dbReference type="EMBL" id="MCS0600836.1"/>
    </source>
</evidence>
<organism evidence="2 3">
    <name type="scientific">Streptomyces pyxinicus</name>
    <dbReference type="NCBI Taxonomy" id="2970331"/>
    <lineage>
        <taxon>Bacteria</taxon>
        <taxon>Bacillati</taxon>
        <taxon>Actinomycetota</taxon>
        <taxon>Actinomycetes</taxon>
        <taxon>Kitasatosporales</taxon>
        <taxon>Streptomycetaceae</taxon>
        <taxon>Streptomyces</taxon>
    </lineage>
</organism>
<name>A0ABT2AX54_9ACTN</name>
<gene>
    <name evidence="2" type="ORF">NX794_06275</name>
</gene>
<comment type="caution">
    <text evidence="2">The sequence shown here is derived from an EMBL/GenBank/DDBJ whole genome shotgun (WGS) entry which is preliminary data.</text>
</comment>
<evidence type="ECO:0008006" key="4">
    <source>
        <dbReference type="Google" id="ProtNLM"/>
    </source>
</evidence>
<keyword evidence="3" id="KW-1185">Reference proteome</keyword>
<proteinExistence type="predicted"/>
<keyword evidence="1" id="KW-0732">Signal</keyword>
<protein>
    <recommendedName>
        <fullName evidence="4">Secreted protein</fullName>
    </recommendedName>
</protein>
<dbReference type="RefSeq" id="WP_258777187.1">
    <property type="nucleotide sequence ID" value="NZ_JANUGP010000003.1"/>
</dbReference>
<evidence type="ECO:0000313" key="3">
    <source>
        <dbReference type="Proteomes" id="UP001205612"/>
    </source>
</evidence>
<evidence type="ECO:0000256" key="1">
    <source>
        <dbReference type="SAM" id="SignalP"/>
    </source>
</evidence>
<dbReference type="Proteomes" id="UP001205612">
    <property type="component" value="Unassembled WGS sequence"/>
</dbReference>
<reference evidence="2 3" key="1">
    <citation type="submission" date="2022-08" db="EMBL/GenBank/DDBJ databases">
        <authorList>
            <person name="Somphong A."/>
            <person name="Phongsopitanun W."/>
        </authorList>
    </citation>
    <scope>NUCLEOTIDE SEQUENCE [LARGE SCALE GENOMIC DNA]</scope>
    <source>
        <strain evidence="2 3">LP11</strain>
    </source>
</reference>
<dbReference type="PROSITE" id="PS51257">
    <property type="entry name" value="PROKAR_LIPOPROTEIN"/>
    <property type="match status" value="1"/>
</dbReference>
<feature type="chain" id="PRO_5047175548" description="Secreted protein" evidence="1">
    <location>
        <begin position="28"/>
        <end position="61"/>
    </location>
</feature>
<sequence length="61" mass="6463">MTRLICALRVRFCVAITALVACGFVGAAQHAESVRTTSVTTSVTAADCMPHFRCDDTSWGG</sequence>